<sequence>MKVTIVLNKEQIKKLKDDMNDCGSENTIKKEIQEIIDEKIFYMRS</sequence>
<accession>A0A0F9E5Y1</accession>
<gene>
    <name evidence="1" type="ORF">LCGC14_2465210</name>
</gene>
<reference evidence="1" key="1">
    <citation type="journal article" date="2015" name="Nature">
        <title>Complex archaea that bridge the gap between prokaryotes and eukaryotes.</title>
        <authorList>
            <person name="Spang A."/>
            <person name="Saw J.H."/>
            <person name="Jorgensen S.L."/>
            <person name="Zaremba-Niedzwiedzka K."/>
            <person name="Martijn J."/>
            <person name="Lind A.E."/>
            <person name="van Eijk R."/>
            <person name="Schleper C."/>
            <person name="Guy L."/>
            <person name="Ettema T.J."/>
        </authorList>
    </citation>
    <scope>NUCLEOTIDE SEQUENCE</scope>
</reference>
<proteinExistence type="predicted"/>
<organism evidence="1">
    <name type="scientific">marine sediment metagenome</name>
    <dbReference type="NCBI Taxonomy" id="412755"/>
    <lineage>
        <taxon>unclassified sequences</taxon>
        <taxon>metagenomes</taxon>
        <taxon>ecological metagenomes</taxon>
    </lineage>
</organism>
<dbReference type="EMBL" id="LAZR01038479">
    <property type="protein sequence ID" value="KKL19468.1"/>
    <property type="molecule type" value="Genomic_DNA"/>
</dbReference>
<comment type="caution">
    <text evidence="1">The sequence shown here is derived from an EMBL/GenBank/DDBJ whole genome shotgun (WGS) entry which is preliminary data.</text>
</comment>
<dbReference type="AlphaFoldDB" id="A0A0F9E5Y1"/>
<evidence type="ECO:0000313" key="1">
    <source>
        <dbReference type="EMBL" id="KKL19468.1"/>
    </source>
</evidence>
<protein>
    <submittedName>
        <fullName evidence="1">Uncharacterized protein</fullName>
    </submittedName>
</protein>
<name>A0A0F9E5Y1_9ZZZZ</name>